<dbReference type="InterPro" id="IPR002701">
    <property type="entry name" value="CM_II_prokaryot"/>
</dbReference>
<dbReference type="InterPro" id="IPR036979">
    <property type="entry name" value="CM_dom_sf"/>
</dbReference>
<dbReference type="InterPro" id="IPR036263">
    <property type="entry name" value="Chorismate_II_sf"/>
</dbReference>
<sequence length="259" mass="28697">MDQQASDIIDLEEIRREIDEIDDGILRLLQERFDVIARVKMAKQNDTGDQLPLRPAREAMILARLTQGNDSRVPDDLIVRLWRTIICRSTLAQAPVQINVSSDLLANETARQALADHFIGFPLKPYNKVKMALNSAIKSNVELCAVAAASNWVDHFTDSTFAELSVILSIPFEDQHMIILGKVNNEPTGDDETLLVTRGRLPRDFVPAPLWEVKTAGGHMLTSLPGYLTTSQSPLVGLLSGNSDLALKVLGRYPSPFEV</sequence>
<proteinExistence type="predicted"/>
<dbReference type="GO" id="GO:0046417">
    <property type="term" value="P:chorismate metabolic process"/>
    <property type="evidence" value="ECO:0007669"/>
    <property type="project" value="InterPro"/>
</dbReference>
<reference evidence="2" key="1">
    <citation type="submission" date="2018-06" db="EMBL/GenBank/DDBJ databases">
        <authorList>
            <person name="Zhirakovskaya E."/>
        </authorList>
    </citation>
    <scope>NUCLEOTIDE SEQUENCE</scope>
</reference>
<accession>A0A3B0RSH9</accession>
<protein>
    <recommendedName>
        <fullName evidence="1">Chorismate mutase domain-containing protein</fullName>
    </recommendedName>
</protein>
<organism evidence="2">
    <name type="scientific">hydrothermal vent metagenome</name>
    <dbReference type="NCBI Taxonomy" id="652676"/>
    <lineage>
        <taxon>unclassified sequences</taxon>
        <taxon>metagenomes</taxon>
        <taxon>ecological metagenomes</taxon>
    </lineage>
</organism>
<dbReference type="EMBL" id="UOEC01000117">
    <property type="protein sequence ID" value="VAV94482.1"/>
    <property type="molecule type" value="Genomic_DNA"/>
</dbReference>
<name>A0A3B0RSH9_9ZZZZ</name>
<gene>
    <name evidence="2" type="ORF">MNBD_ALPHA08-933</name>
</gene>
<evidence type="ECO:0000313" key="2">
    <source>
        <dbReference type="EMBL" id="VAV94482.1"/>
    </source>
</evidence>
<dbReference type="Pfam" id="PF01817">
    <property type="entry name" value="CM_2"/>
    <property type="match status" value="1"/>
</dbReference>
<feature type="domain" description="Chorismate mutase" evidence="1">
    <location>
        <begin position="5"/>
        <end position="97"/>
    </location>
</feature>
<dbReference type="SUPFAM" id="SSF48600">
    <property type="entry name" value="Chorismate mutase II"/>
    <property type="match status" value="1"/>
</dbReference>
<dbReference type="SMART" id="SM00830">
    <property type="entry name" value="CM_2"/>
    <property type="match status" value="1"/>
</dbReference>
<dbReference type="GO" id="GO:0004106">
    <property type="term" value="F:chorismate mutase activity"/>
    <property type="evidence" value="ECO:0007669"/>
    <property type="project" value="InterPro"/>
</dbReference>
<dbReference type="AlphaFoldDB" id="A0A3B0RSH9"/>
<evidence type="ECO:0000259" key="1">
    <source>
        <dbReference type="PROSITE" id="PS51168"/>
    </source>
</evidence>
<dbReference type="PROSITE" id="PS51168">
    <property type="entry name" value="CHORISMATE_MUT_2"/>
    <property type="match status" value="1"/>
</dbReference>
<dbReference type="Gene3D" id="1.20.59.10">
    <property type="entry name" value="Chorismate mutase"/>
    <property type="match status" value="1"/>
</dbReference>